<dbReference type="EMBL" id="FOXQ01000001">
    <property type="protein sequence ID" value="SFP53684.1"/>
    <property type="molecule type" value="Genomic_DNA"/>
</dbReference>
<evidence type="ECO:0000313" key="2">
    <source>
        <dbReference type="Proteomes" id="UP000199031"/>
    </source>
</evidence>
<name>A0A1I5R536_9BACT</name>
<keyword evidence="2" id="KW-1185">Reference proteome</keyword>
<evidence type="ECO:0000313" key="1">
    <source>
        <dbReference type="EMBL" id="SFP53684.1"/>
    </source>
</evidence>
<reference evidence="1 2" key="1">
    <citation type="submission" date="2016-10" db="EMBL/GenBank/DDBJ databases">
        <authorList>
            <person name="de Groot N.N."/>
        </authorList>
    </citation>
    <scope>NUCLEOTIDE SEQUENCE [LARGE SCALE GENOMIC DNA]</scope>
    <source>
        <strain evidence="1 2">DSM 28286</strain>
    </source>
</reference>
<dbReference type="AlphaFoldDB" id="A0A1I5R536"/>
<accession>A0A1I5R536</accession>
<dbReference type="Proteomes" id="UP000199031">
    <property type="component" value="Unassembled WGS sequence"/>
</dbReference>
<protein>
    <submittedName>
        <fullName evidence="1">Uncharacterized protein</fullName>
    </submittedName>
</protein>
<organism evidence="1 2">
    <name type="scientific">Parafilimonas terrae</name>
    <dbReference type="NCBI Taxonomy" id="1465490"/>
    <lineage>
        <taxon>Bacteria</taxon>
        <taxon>Pseudomonadati</taxon>
        <taxon>Bacteroidota</taxon>
        <taxon>Chitinophagia</taxon>
        <taxon>Chitinophagales</taxon>
        <taxon>Chitinophagaceae</taxon>
        <taxon>Parafilimonas</taxon>
    </lineage>
</organism>
<gene>
    <name evidence="1" type="ORF">SAMN05444277_10182</name>
</gene>
<sequence length="45" mass="5262">MLKEKLIQIKNPAMRDFKNIIIINIYTASLKEEKVKSLIFIDGIK</sequence>
<proteinExistence type="predicted"/>